<feature type="signal peptide" evidence="1">
    <location>
        <begin position="1"/>
        <end position="22"/>
    </location>
</feature>
<dbReference type="RefSeq" id="WP_204404471.1">
    <property type="nucleotide sequence ID" value="NZ_JAFBEE010000032.1"/>
</dbReference>
<protein>
    <submittedName>
        <fullName evidence="2">Uncharacterized protein</fullName>
    </submittedName>
</protein>
<gene>
    <name evidence="2" type="ORF">JOC73_002932</name>
</gene>
<dbReference type="Proteomes" id="UP001314796">
    <property type="component" value="Unassembled WGS sequence"/>
</dbReference>
<keyword evidence="3" id="KW-1185">Reference proteome</keyword>
<proteinExistence type="predicted"/>
<evidence type="ECO:0000256" key="1">
    <source>
        <dbReference type="SAM" id="SignalP"/>
    </source>
</evidence>
<reference evidence="2 3" key="1">
    <citation type="submission" date="2021-01" db="EMBL/GenBank/DDBJ databases">
        <title>Genomic Encyclopedia of Type Strains, Phase IV (KMG-IV): sequencing the most valuable type-strain genomes for metagenomic binning, comparative biology and taxonomic classification.</title>
        <authorList>
            <person name="Goeker M."/>
        </authorList>
    </citation>
    <scope>NUCLEOTIDE SEQUENCE [LARGE SCALE GENOMIC DNA]</scope>
    <source>
        <strain evidence="2 3">DSM 25890</strain>
    </source>
</reference>
<organism evidence="2 3">
    <name type="scientific">Alkaliphilus hydrothermalis</name>
    <dbReference type="NCBI Taxonomy" id="1482730"/>
    <lineage>
        <taxon>Bacteria</taxon>
        <taxon>Bacillati</taxon>
        <taxon>Bacillota</taxon>
        <taxon>Clostridia</taxon>
        <taxon>Peptostreptococcales</taxon>
        <taxon>Natronincolaceae</taxon>
        <taxon>Alkaliphilus</taxon>
    </lineage>
</organism>
<sequence length="254" mass="28508">MRLRILVLTLLMVLVLSVLANASTSIPSGLDESATEGSEKFKSMNVNEYKNFGYDNSEQMLSASLGEGFRIYIIDYEKLEGNKKDKFIDVIVPTNQWQFIVETNGKPASFLRVEESEGKFEAILFGGDARYFSGAINRFKNEKKSAPILIMDGNKFYILYQGPNNQELIMNIPSPSEVNRGIIDQFTDATAFLENLKKQQHNYKLNGSGEQLYGNGGLDITLQPQPIEEDKGFNKLYLLLGLLIASVVILKIKD</sequence>
<accession>A0ABS2NTR0</accession>
<evidence type="ECO:0000313" key="2">
    <source>
        <dbReference type="EMBL" id="MBM7616350.1"/>
    </source>
</evidence>
<feature type="chain" id="PRO_5046424537" evidence="1">
    <location>
        <begin position="23"/>
        <end position="254"/>
    </location>
</feature>
<keyword evidence="1" id="KW-0732">Signal</keyword>
<name>A0ABS2NTR0_9FIRM</name>
<dbReference type="EMBL" id="JAFBEE010000032">
    <property type="protein sequence ID" value="MBM7616350.1"/>
    <property type="molecule type" value="Genomic_DNA"/>
</dbReference>
<evidence type="ECO:0000313" key="3">
    <source>
        <dbReference type="Proteomes" id="UP001314796"/>
    </source>
</evidence>
<comment type="caution">
    <text evidence="2">The sequence shown here is derived from an EMBL/GenBank/DDBJ whole genome shotgun (WGS) entry which is preliminary data.</text>
</comment>